<dbReference type="EnsemblMetazoa" id="ACUA001713-RA">
    <property type="protein sequence ID" value="ACUA001713-PA"/>
    <property type="gene ID" value="ACUA001713"/>
</dbReference>
<accession>A0A182LTP6</accession>
<keyword evidence="1" id="KW-0472">Membrane</keyword>
<evidence type="ECO:0000313" key="2">
    <source>
        <dbReference type="EnsemblMetazoa" id="ACUA001713-PA"/>
    </source>
</evidence>
<dbReference type="Proteomes" id="UP000075883">
    <property type="component" value="Unassembled WGS sequence"/>
</dbReference>
<protein>
    <submittedName>
        <fullName evidence="2">Uncharacterized protein</fullName>
    </submittedName>
</protein>
<reference evidence="3" key="1">
    <citation type="submission" date="2013-09" db="EMBL/GenBank/DDBJ databases">
        <title>The Genome Sequence of Anopheles culicifacies species A.</title>
        <authorList>
            <consortium name="The Broad Institute Genomics Platform"/>
            <person name="Neafsey D.E."/>
            <person name="Besansky N."/>
            <person name="Howell P."/>
            <person name="Walton C."/>
            <person name="Young S.K."/>
            <person name="Zeng Q."/>
            <person name="Gargeya S."/>
            <person name="Fitzgerald M."/>
            <person name="Haas B."/>
            <person name="Abouelleil A."/>
            <person name="Allen A.W."/>
            <person name="Alvarado L."/>
            <person name="Arachchi H.M."/>
            <person name="Berlin A.M."/>
            <person name="Chapman S.B."/>
            <person name="Gainer-Dewar J."/>
            <person name="Goldberg J."/>
            <person name="Griggs A."/>
            <person name="Gujja S."/>
            <person name="Hansen M."/>
            <person name="Howarth C."/>
            <person name="Imamovic A."/>
            <person name="Ireland A."/>
            <person name="Larimer J."/>
            <person name="McCowan C."/>
            <person name="Murphy C."/>
            <person name="Pearson M."/>
            <person name="Poon T.W."/>
            <person name="Priest M."/>
            <person name="Roberts A."/>
            <person name="Saif S."/>
            <person name="Shea T."/>
            <person name="Sisk P."/>
            <person name="Sykes S."/>
            <person name="Wortman J."/>
            <person name="Nusbaum C."/>
            <person name="Birren B."/>
        </authorList>
    </citation>
    <scope>NUCLEOTIDE SEQUENCE [LARGE SCALE GENOMIC DNA]</scope>
    <source>
        <strain evidence="3">A-37</strain>
    </source>
</reference>
<organism evidence="2 3">
    <name type="scientific">Anopheles culicifacies</name>
    <dbReference type="NCBI Taxonomy" id="139723"/>
    <lineage>
        <taxon>Eukaryota</taxon>
        <taxon>Metazoa</taxon>
        <taxon>Ecdysozoa</taxon>
        <taxon>Arthropoda</taxon>
        <taxon>Hexapoda</taxon>
        <taxon>Insecta</taxon>
        <taxon>Pterygota</taxon>
        <taxon>Neoptera</taxon>
        <taxon>Endopterygota</taxon>
        <taxon>Diptera</taxon>
        <taxon>Nematocera</taxon>
        <taxon>Culicoidea</taxon>
        <taxon>Culicidae</taxon>
        <taxon>Anophelinae</taxon>
        <taxon>Anopheles</taxon>
        <taxon>culicifacies species complex</taxon>
    </lineage>
</organism>
<keyword evidence="1" id="KW-1133">Transmembrane helix</keyword>
<reference evidence="2" key="2">
    <citation type="submission" date="2020-05" db="UniProtKB">
        <authorList>
            <consortium name="EnsemblMetazoa"/>
        </authorList>
    </citation>
    <scope>IDENTIFICATION</scope>
    <source>
        <strain evidence="2">A-37</strain>
    </source>
</reference>
<name>A0A182LTP6_9DIPT</name>
<dbReference type="AlphaFoldDB" id="A0A182LTP6"/>
<dbReference type="VEuPathDB" id="VectorBase:ACUA001713"/>
<sequence>MILNFDKSFKVDEIEENLQYVGGTAGVVTLTAAVAATAYYYSTRPVPEKPLVPLDNQCPIEAVSSVIGPYLVLVMASSQQKHMIITGDVVTGCRACRMADEGSSCPMWRRHSVASSAKCANHK</sequence>
<dbReference type="EMBL" id="AXCM01003642">
    <property type="status" value="NOT_ANNOTATED_CDS"/>
    <property type="molecule type" value="Genomic_DNA"/>
</dbReference>
<keyword evidence="3" id="KW-1185">Reference proteome</keyword>
<dbReference type="STRING" id="139723.A0A182LTP6"/>
<proteinExistence type="predicted"/>
<evidence type="ECO:0000313" key="3">
    <source>
        <dbReference type="Proteomes" id="UP000075883"/>
    </source>
</evidence>
<evidence type="ECO:0000256" key="1">
    <source>
        <dbReference type="SAM" id="Phobius"/>
    </source>
</evidence>
<feature type="transmembrane region" description="Helical" evidence="1">
    <location>
        <begin position="20"/>
        <end position="41"/>
    </location>
</feature>
<keyword evidence="1" id="KW-0812">Transmembrane</keyword>